<dbReference type="InterPro" id="IPR036770">
    <property type="entry name" value="Ankyrin_rpt-contain_sf"/>
</dbReference>
<keyword evidence="6" id="KW-0143">Chaperone</keyword>
<dbReference type="Pfam" id="PF11904">
    <property type="entry name" value="ANKRD13_C"/>
    <property type="match status" value="2"/>
</dbReference>
<reference evidence="11" key="1">
    <citation type="journal article" date="2020" name="Fungal Divers.">
        <title>Resolving the Mortierellaceae phylogeny through synthesis of multi-gene phylogenetics and phylogenomics.</title>
        <authorList>
            <person name="Vandepol N."/>
            <person name="Liber J."/>
            <person name="Desiro A."/>
            <person name="Na H."/>
            <person name="Kennedy M."/>
            <person name="Barry K."/>
            <person name="Grigoriev I.V."/>
            <person name="Miller A.N."/>
            <person name="O'Donnell K."/>
            <person name="Stajich J.E."/>
            <person name="Bonito G."/>
        </authorList>
    </citation>
    <scope>NUCLEOTIDE SEQUENCE</scope>
    <source>
        <strain evidence="11">NVP60</strain>
    </source>
</reference>
<evidence type="ECO:0000313" key="11">
    <source>
        <dbReference type="EMBL" id="KAG0312406.1"/>
    </source>
</evidence>
<feature type="domain" description="Ankyrin repeat" evidence="10">
    <location>
        <begin position="185"/>
        <end position="535"/>
    </location>
</feature>
<feature type="compositionally biased region" description="Polar residues" evidence="9">
    <location>
        <begin position="49"/>
        <end position="61"/>
    </location>
</feature>
<feature type="compositionally biased region" description="Basic residues" evidence="9">
    <location>
        <begin position="333"/>
        <end position="352"/>
    </location>
</feature>
<feature type="compositionally biased region" description="Acidic residues" evidence="9">
    <location>
        <begin position="235"/>
        <end position="250"/>
    </location>
</feature>
<accession>A0A9P6R6P2</accession>
<dbReference type="PROSITE" id="PS50088">
    <property type="entry name" value="ANK_REPEAT"/>
    <property type="match status" value="1"/>
</dbReference>
<feature type="region of interest" description="Disordered" evidence="9">
    <location>
        <begin position="42"/>
        <end position="73"/>
    </location>
</feature>
<evidence type="ECO:0000256" key="1">
    <source>
        <dbReference type="ARBA" id="ARBA00004586"/>
    </source>
</evidence>
<dbReference type="PANTHER" id="PTHR12447">
    <property type="entry name" value="ANKYRIN REPEAT DOMAIN-CONTAINING PROTEIN 13"/>
    <property type="match status" value="1"/>
</dbReference>
<dbReference type="InterPro" id="IPR021832">
    <property type="entry name" value="ANKRD13"/>
</dbReference>
<dbReference type="AlphaFoldDB" id="A0A9P6R6P2"/>
<sequence length="675" mass="74465">MASIAVDPTDPMALHKLVYLNKTHTLKMFLAPYKSITLATTTHHHSHNQTKAINGNGTSLEPPSGQRETADHHHPHINSLDLHLHAPLHLAVMLQRKEMVQILLKAGANPLVRSGSGWTPRQEATSLGDREMIELITRCQRKEFSGSFKTKAMNLVKQLSAVLPFVSGLCPKDTYHIWKKGNAVRMDTSLVGFENMKWIRGHISIVFRVDPEHGPELVIIDRVKKITQILARSSDDDDEEEHEPTDEEIQDEVSICFNSNITSTNVPTSAIKFQRAKAGMWGYRSNKVEKVGEFECAVWKMDGVEFRTRVRSEHLKDEHGKPIIPAKSGRGGRGGHHHHHHHGPSRGGHRGGHAITAGHAAALEEKDEKTKRHGRGMQPRRPIHQPLFAPFSDPDSELSSSPQQDSHMEKLRDGMEALTVESDGHASSRSLTPVGDEKAVVPTQQPKKHLRSTGTISDDAFFETALEEAEADMAEEIDEKLAFRPSLPPPPPTSVTFEQYFDATVTTVGDMHLGRPLEQKESKRTFGATLWMYENQHPAPAAAAGRSTTSLSSSTDATYHENGSVTSVASSGSGAGATAAPSFPLTIEKILPLLEVIGMDNNRLVGKLKEFLEYKLPPGFPIRANIPVYPSLSADVTFVNYDAHKVIEDEMFEVPGEDQGYSEGFVIRPGGEDDS</sequence>
<evidence type="ECO:0000256" key="3">
    <source>
        <dbReference type="ARBA" id="ARBA00022824"/>
    </source>
</evidence>
<dbReference type="GO" id="GO:0005789">
    <property type="term" value="C:endoplasmic reticulum membrane"/>
    <property type="evidence" value="ECO:0007669"/>
    <property type="project" value="UniProtKB-SubCell"/>
</dbReference>
<keyword evidence="5" id="KW-0472">Membrane</keyword>
<feature type="region of interest" description="Disordered" evidence="9">
    <location>
        <begin position="539"/>
        <end position="574"/>
    </location>
</feature>
<evidence type="ECO:0000256" key="8">
    <source>
        <dbReference type="PROSITE-ProRule" id="PRU00023"/>
    </source>
</evidence>
<evidence type="ECO:0000256" key="7">
    <source>
        <dbReference type="ARBA" id="ARBA00037107"/>
    </source>
</evidence>
<dbReference type="EMBL" id="JAAAIN010000618">
    <property type="protein sequence ID" value="KAG0312406.1"/>
    <property type="molecule type" value="Genomic_DNA"/>
</dbReference>
<gene>
    <name evidence="11" type="ORF">BGZ97_011207</name>
</gene>
<keyword evidence="3" id="KW-0256">Endoplasmic reticulum</keyword>
<dbReference type="Proteomes" id="UP000823405">
    <property type="component" value="Unassembled WGS sequence"/>
</dbReference>
<dbReference type="SUPFAM" id="SSF48403">
    <property type="entry name" value="Ankyrin repeat"/>
    <property type="match status" value="1"/>
</dbReference>
<keyword evidence="4 8" id="KW-0040">ANK repeat</keyword>
<comment type="caution">
    <text evidence="11">The sequence shown here is derived from an EMBL/GenBank/DDBJ whole genome shotgun (WGS) entry which is preliminary data.</text>
</comment>
<feature type="domain" description="Ankyrin repeat" evidence="10">
    <location>
        <begin position="580"/>
        <end position="645"/>
    </location>
</feature>
<dbReference type="Gene3D" id="1.25.40.20">
    <property type="entry name" value="Ankyrin repeat-containing domain"/>
    <property type="match status" value="1"/>
</dbReference>
<keyword evidence="12" id="KW-1185">Reference proteome</keyword>
<feature type="region of interest" description="Disordered" evidence="9">
    <location>
        <begin position="422"/>
        <end position="452"/>
    </location>
</feature>
<evidence type="ECO:0000259" key="10">
    <source>
        <dbReference type="Pfam" id="PF11904"/>
    </source>
</evidence>
<evidence type="ECO:0000256" key="6">
    <source>
        <dbReference type="ARBA" id="ARBA00023186"/>
    </source>
</evidence>
<protein>
    <recommendedName>
        <fullName evidence="10">Ankyrin repeat domain-containing protein</fullName>
    </recommendedName>
</protein>
<dbReference type="InterPro" id="IPR002110">
    <property type="entry name" value="Ankyrin_rpt"/>
</dbReference>
<keyword evidence="2" id="KW-0677">Repeat</keyword>
<evidence type="ECO:0000256" key="2">
    <source>
        <dbReference type="ARBA" id="ARBA00022737"/>
    </source>
</evidence>
<evidence type="ECO:0000256" key="4">
    <source>
        <dbReference type="ARBA" id="ARBA00023043"/>
    </source>
</evidence>
<comment type="function">
    <text evidence="7">Acts as a molecular chaperone for G protein-coupled receptors, regulating their biogenesis and exit from the ER.</text>
</comment>
<feature type="region of interest" description="Disordered" evidence="9">
    <location>
        <begin position="313"/>
        <end position="410"/>
    </location>
</feature>
<name>A0A9P6R6P2_9FUNG</name>
<evidence type="ECO:0000256" key="9">
    <source>
        <dbReference type="SAM" id="MobiDB-lite"/>
    </source>
</evidence>
<feature type="compositionally biased region" description="Low complexity" evidence="9">
    <location>
        <begin position="541"/>
        <end position="574"/>
    </location>
</feature>
<dbReference type="OrthoDB" id="341259at2759"/>
<comment type="subcellular location">
    <subcellularLocation>
        <location evidence="1">Endoplasmic reticulum membrane</location>
    </subcellularLocation>
</comment>
<dbReference type="InterPro" id="IPR055285">
    <property type="entry name" value="ANKRD13_C"/>
</dbReference>
<proteinExistence type="predicted"/>
<organism evidence="11 12">
    <name type="scientific">Linnemannia gamsii</name>
    <dbReference type="NCBI Taxonomy" id="64522"/>
    <lineage>
        <taxon>Eukaryota</taxon>
        <taxon>Fungi</taxon>
        <taxon>Fungi incertae sedis</taxon>
        <taxon>Mucoromycota</taxon>
        <taxon>Mortierellomycotina</taxon>
        <taxon>Mortierellomycetes</taxon>
        <taxon>Mortierellales</taxon>
        <taxon>Mortierellaceae</taxon>
        <taxon>Linnemannia</taxon>
    </lineage>
</organism>
<dbReference type="PANTHER" id="PTHR12447:SF25">
    <property type="entry name" value="ANKYRIN REPEAT DOMAIN-CONTAINING PROTEIN 13C"/>
    <property type="match status" value="1"/>
</dbReference>
<dbReference type="PROSITE" id="PS50297">
    <property type="entry name" value="ANK_REP_REGION"/>
    <property type="match status" value="1"/>
</dbReference>
<evidence type="ECO:0000313" key="12">
    <source>
        <dbReference type="Proteomes" id="UP000823405"/>
    </source>
</evidence>
<feature type="region of interest" description="Disordered" evidence="9">
    <location>
        <begin position="231"/>
        <end position="250"/>
    </location>
</feature>
<dbReference type="Pfam" id="PF00023">
    <property type="entry name" value="Ank"/>
    <property type="match status" value="1"/>
</dbReference>
<evidence type="ECO:0000256" key="5">
    <source>
        <dbReference type="ARBA" id="ARBA00023136"/>
    </source>
</evidence>
<feature type="repeat" description="ANK" evidence="8">
    <location>
        <begin position="83"/>
        <end position="115"/>
    </location>
</feature>